<dbReference type="EMBL" id="JQAZ01000001">
    <property type="protein sequence ID" value="KRN34143.1"/>
    <property type="molecule type" value="Genomic_DNA"/>
</dbReference>
<dbReference type="Gene3D" id="3.40.50.300">
    <property type="entry name" value="P-loop containing nucleotide triphosphate hydrolases"/>
    <property type="match status" value="1"/>
</dbReference>
<dbReference type="InterPro" id="IPR022300">
    <property type="entry name" value="PPK2-rel_1"/>
</dbReference>
<dbReference type="PIRSF" id="PIRSF028756">
    <property type="entry name" value="PPK2_prd"/>
    <property type="match status" value="1"/>
</dbReference>
<dbReference type="PANTHER" id="PTHR34383">
    <property type="entry name" value="POLYPHOSPHATE:AMP PHOSPHOTRANSFERASE-RELATED"/>
    <property type="match status" value="1"/>
</dbReference>
<evidence type="ECO:0000313" key="5">
    <source>
        <dbReference type="EMBL" id="KRN29328.1"/>
    </source>
</evidence>
<protein>
    <recommendedName>
        <fullName evidence="4">Polyphosphate kinase-2-related domain-containing protein</fullName>
    </recommendedName>
</protein>
<dbReference type="STRING" id="81857.IV38_GL000211"/>
<dbReference type="EMBL" id="JQAT01000001">
    <property type="protein sequence ID" value="KRN29328.1"/>
    <property type="molecule type" value="Genomic_DNA"/>
</dbReference>
<dbReference type="Proteomes" id="UP000051645">
    <property type="component" value="Unassembled WGS sequence"/>
</dbReference>
<evidence type="ECO:0000256" key="3">
    <source>
        <dbReference type="SAM" id="MobiDB-lite"/>
    </source>
</evidence>
<dbReference type="InterPro" id="IPR016898">
    <property type="entry name" value="Polyphosphate_phosphotransfera"/>
</dbReference>
<keyword evidence="7" id="KW-1185">Reference proteome</keyword>
<dbReference type="GO" id="GO:0006797">
    <property type="term" value="P:polyphosphate metabolic process"/>
    <property type="evidence" value="ECO:0007669"/>
    <property type="project" value="InterPro"/>
</dbReference>
<sequence length="301" mass="35308">MNFEKKYRYTGDDNLKLNKLKTTPMPKYKDKKEQIKTDIQDDIQKMAARQQMLYAEGTYGVLIVLQAMDAAGKDGMIRHVFSGINPEGCEVTSFKQPSKKELSHDYLWRCHLAMPSRGKIGIFNRSYYEDVLVDRVHPEILAGEHLPGIKTAADVKPKFFKDRYNDINQFENYETRNGFMILKFFLHISKDEQKRRFESRIETPEKNWKFSESDIKERKYWNQYEKAYNDAIESTSSPKNPWYIIPADDKWFSRLVVSKIINARLEKLPLAYPEVTPEQKQGLKTALDELEGGKKSQQQKK</sequence>
<evidence type="ECO:0000313" key="6">
    <source>
        <dbReference type="EMBL" id="KRN34143.1"/>
    </source>
</evidence>
<comment type="caution">
    <text evidence="6">The sequence shown here is derived from an EMBL/GenBank/DDBJ whole genome shotgun (WGS) entry which is preliminary data.</text>
</comment>
<evidence type="ECO:0000256" key="1">
    <source>
        <dbReference type="ARBA" id="ARBA00022679"/>
    </source>
</evidence>
<dbReference type="SUPFAM" id="SSF52540">
    <property type="entry name" value="P-loop containing nucleoside triphosphate hydrolases"/>
    <property type="match status" value="1"/>
</dbReference>
<dbReference type="Pfam" id="PF03976">
    <property type="entry name" value="PPK2"/>
    <property type="match status" value="1"/>
</dbReference>
<dbReference type="GO" id="GO:0008976">
    <property type="term" value="F:polyphosphate kinase activity"/>
    <property type="evidence" value="ECO:0007669"/>
    <property type="project" value="InterPro"/>
</dbReference>
<reference evidence="7 8" key="1">
    <citation type="journal article" date="2015" name="Genome Announc.">
        <title>Expanding the biotechnology potential of lactobacilli through comparative genomics of 213 strains and associated genera.</title>
        <authorList>
            <person name="Sun Z."/>
            <person name="Harris H.M."/>
            <person name="McCann A."/>
            <person name="Guo C."/>
            <person name="Argimon S."/>
            <person name="Zhang W."/>
            <person name="Yang X."/>
            <person name="Jeffery I.B."/>
            <person name="Cooney J.C."/>
            <person name="Kagawa T.F."/>
            <person name="Liu W."/>
            <person name="Song Y."/>
            <person name="Salvetti E."/>
            <person name="Wrobel A."/>
            <person name="Rasinkangas P."/>
            <person name="Parkhill J."/>
            <person name="Rea M.C."/>
            <person name="O'Sullivan O."/>
            <person name="Ritari J."/>
            <person name="Douillard F.P."/>
            <person name="Paul Ross R."/>
            <person name="Yang R."/>
            <person name="Briner A.E."/>
            <person name="Felis G.E."/>
            <person name="de Vos W.M."/>
            <person name="Barrangou R."/>
            <person name="Klaenhammer T.R."/>
            <person name="Caufield P.W."/>
            <person name="Cui Y."/>
            <person name="Zhang H."/>
            <person name="O'Toole P.W."/>
        </authorList>
    </citation>
    <scope>NUCLEOTIDE SEQUENCE [LARGE SCALE GENOMIC DNA]</scope>
    <source>
        <strain evidence="5 8">ATCC BAA-66</strain>
        <strain evidence="6 7">DSM 13344</strain>
    </source>
</reference>
<proteinExistence type="predicted"/>
<evidence type="ECO:0000313" key="8">
    <source>
        <dbReference type="Proteomes" id="UP000051751"/>
    </source>
</evidence>
<evidence type="ECO:0000256" key="2">
    <source>
        <dbReference type="ARBA" id="ARBA00022777"/>
    </source>
</evidence>
<feature type="region of interest" description="Disordered" evidence="3">
    <location>
        <begin position="276"/>
        <end position="301"/>
    </location>
</feature>
<organism evidence="6 7">
    <name type="scientific">Lactobacillus selangorensis</name>
    <dbReference type="NCBI Taxonomy" id="81857"/>
    <lineage>
        <taxon>Bacteria</taxon>
        <taxon>Bacillati</taxon>
        <taxon>Bacillota</taxon>
        <taxon>Bacilli</taxon>
        <taxon>Lactobacillales</taxon>
        <taxon>Lactobacillaceae</taxon>
        <taxon>Lactobacillus</taxon>
    </lineage>
</organism>
<keyword evidence="2" id="KW-0418">Kinase</keyword>
<dbReference type="AlphaFoldDB" id="A0A0R2G007"/>
<dbReference type="InterPro" id="IPR022488">
    <property type="entry name" value="PPK2-related"/>
</dbReference>
<dbReference type="PATRIC" id="fig|81857.3.peg.217"/>
<gene>
    <name evidence="5" type="ORF">IV38_GL000211</name>
    <name evidence="6" type="ORF">IV40_GL000458</name>
</gene>
<keyword evidence="1" id="KW-0808">Transferase</keyword>
<evidence type="ECO:0000259" key="4">
    <source>
        <dbReference type="Pfam" id="PF03976"/>
    </source>
</evidence>
<dbReference type="OrthoDB" id="9775224at2"/>
<evidence type="ECO:0000313" key="7">
    <source>
        <dbReference type="Proteomes" id="UP000051645"/>
    </source>
</evidence>
<name>A0A0R2G007_9LACO</name>
<accession>A0A0R2G007</accession>
<feature type="domain" description="Polyphosphate kinase-2-related" evidence="4">
    <location>
        <begin position="31"/>
        <end position="266"/>
    </location>
</feature>
<dbReference type="InterPro" id="IPR027417">
    <property type="entry name" value="P-loop_NTPase"/>
</dbReference>
<dbReference type="RefSeq" id="WP_057768736.1">
    <property type="nucleotide sequence ID" value="NZ_JQAT01000001.1"/>
</dbReference>
<dbReference type="PANTHER" id="PTHR34383:SF3">
    <property type="entry name" value="POLYPHOSPHATE:AMP PHOSPHOTRANSFERASE"/>
    <property type="match status" value="1"/>
</dbReference>
<dbReference type="NCBIfam" id="TIGR03709">
    <property type="entry name" value="PPK2_rel_1"/>
    <property type="match status" value="1"/>
</dbReference>
<dbReference type="Proteomes" id="UP000051751">
    <property type="component" value="Unassembled WGS sequence"/>
</dbReference>